<dbReference type="InterPro" id="IPR025110">
    <property type="entry name" value="AMP-bd_C"/>
</dbReference>
<dbReference type="EMBL" id="KZ993389">
    <property type="protein sequence ID" value="RKP04887.1"/>
    <property type="molecule type" value="Genomic_DNA"/>
</dbReference>
<dbReference type="InterPro" id="IPR042099">
    <property type="entry name" value="ANL_N_sf"/>
</dbReference>
<dbReference type="InterPro" id="IPR020845">
    <property type="entry name" value="AMP-binding_CS"/>
</dbReference>
<evidence type="ECO:0000259" key="6">
    <source>
        <dbReference type="Pfam" id="PF13193"/>
    </source>
</evidence>
<evidence type="ECO:0000259" key="5">
    <source>
        <dbReference type="Pfam" id="PF00501"/>
    </source>
</evidence>
<evidence type="ECO:0000313" key="7">
    <source>
        <dbReference type="EMBL" id="RKP04887.1"/>
    </source>
</evidence>
<dbReference type="Gene3D" id="3.40.50.12780">
    <property type="entry name" value="N-terminal domain of ligase-like"/>
    <property type="match status" value="1"/>
</dbReference>
<evidence type="ECO:0000256" key="1">
    <source>
        <dbReference type="ARBA" id="ARBA00006432"/>
    </source>
</evidence>
<keyword evidence="2" id="KW-0436">Ligase</keyword>
<dbReference type="GO" id="GO:0016405">
    <property type="term" value="F:CoA-ligase activity"/>
    <property type="evidence" value="ECO:0007669"/>
    <property type="project" value="TreeGrafter"/>
</dbReference>
<feature type="domain" description="AMP-dependent synthetase/ligase" evidence="5">
    <location>
        <begin position="25"/>
        <end position="402"/>
    </location>
</feature>
<dbReference type="Gene3D" id="3.30.300.30">
    <property type="match status" value="1"/>
</dbReference>
<dbReference type="PROSITE" id="PS00455">
    <property type="entry name" value="AMP_BINDING"/>
    <property type="match status" value="1"/>
</dbReference>
<evidence type="ECO:0000256" key="4">
    <source>
        <dbReference type="ARBA" id="ARBA00022840"/>
    </source>
</evidence>
<keyword evidence="8" id="KW-1185">Reference proteome</keyword>
<dbReference type="PANTHER" id="PTHR24096:SF149">
    <property type="entry name" value="AMP-BINDING DOMAIN-CONTAINING PROTEIN-RELATED"/>
    <property type="match status" value="1"/>
</dbReference>
<dbReference type="InterPro" id="IPR045851">
    <property type="entry name" value="AMP-bd_C_sf"/>
</dbReference>
<evidence type="ECO:0000313" key="8">
    <source>
        <dbReference type="Proteomes" id="UP000271241"/>
    </source>
</evidence>
<evidence type="ECO:0008006" key="9">
    <source>
        <dbReference type="Google" id="ProtNLM"/>
    </source>
</evidence>
<dbReference type="Pfam" id="PF00501">
    <property type="entry name" value="AMP-binding"/>
    <property type="match status" value="1"/>
</dbReference>
<gene>
    <name evidence="7" type="ORF">THASP1DRAFT_33296</name>
</gene>
<dbReference type="STRING" id="78915.A0A4P9XGX3"/>
<protein>
    <recommendedName>
        <fullName evidence="9">4-coumarate-CoA ligase</fullName>
    </recommendedName>
</protein>
<reference evidence="8" key="1">
    <citation type="journal article" date="2018" name="Nat. Microbiol.">
        <title>Leveraging single-cell genomics to expand the fungal tree of life.</title>
        <authorList>
            <person name="Ahrendt S.R."/>
            <person name="Quandt C.A."/>
            <person name="Ciobanu D."/>
            <person name="Clum A."/>
            <person name="Salamov A."/>
            <person name="Andreopoulos B."/>
            <person name="Cheng J.F."/>
            <person name="Woyke T."/>
            <person name="Pelin A."/>
            <person name="Henrissat B."/>
            <person name="Reynolds N.K."/>
            <person name="Benny G.L."/>
            <person name="Smith M.E."/>
            <person name="James T.Y."/>
            <person name="Grigoriev I.V."/>
        </authorList>
    </citation>
    <scope>NUCLEOTIDE SEQUENCE [LARGE SCALE GENOMIC DNA]</scope>
    <source>
        <strain evidence="8">RSA 1356</strain>
    </source>
</reference>
<proteinExistence type="inferred from homology"/>
<keyword evidence="3" id="KW-0547">Nucleotide-binding</keyword>
<sequence length="543" mass="58946">MIYKSPLPDISVPNEGLYHYIFETAERQGQQDAPVFIDADTGRTVTVGELRTNSRKFAGALQTKLGASRGDVIAVYSPNDVDYPLVTLGSLAAGLVVTTVSSAYLASELTTQLTDSGARYIVADYAALSVAKEAAAATGIPDEHVIVLGARDGSADKLVFDGHTTVHGLIADASADLPLVELSPEEQAETTAFLCYSSGTTGVPKGVQLTHRSVVANFCQYMAQERAWWDQLPTQDIQMALLPFYHIYGLNVLMHIPILRRSQTIVMRKFQFPQFLDLIQRYRVTLAYVVPPICLALAKHPLVDQYDLSSLRDLPCAAAPLSVELATAVRKRLGVVVRQGLGMTEASPAVLVMSADNVVDGSVGQLIPSITAKIIDAEGNEVGPGEAGELCVRGPNIMKGYWNQPEATAATIDADGYLHTGDVVRVDERGYFFVIDRIKEFIKYKGFQVAPAELEAVLLTHDAVADAAVIGIQCEEQATELPKAYVVLKPTHQDTTTQQIAEFVAERVATHKKLRGGVEFIAAIPRTESGKILRRDLRARRQA</sequence>
<organism evidence="7 8">
    <name type="scientific">Thamnocephalis sphaerospora</name>
    <dbReference type="NCBI Taxonomy" id="78915"/>
    <lineage>
        <taxon>Eukaryota</taxon>
        <taxon>Fungi</taxon>
        <taxon>Fungi incertae sedis</taxon>
        <taxon>Zoopagomycota</taxon>
        <taxon>Zoopagomycotina</taxon>
        <taxon>Zoopagomycetes</taxon>
        <taxon>Zoopagales</taxon>
        <taxon>Sigmoideomycetaceae</taxon>
        <taxon>Thamnocephalis</taxon>
    </lineage>
</organism>
<keyword evidence="4" id="KW-0067">ATP-binding</keyword>
<dbReference type="Proteomes" id="UP000271241">
    <property type="component" value="Unassembled WGS sequence"/>
</dbReference>
<dbReference type="FunFam" id="3.30.300.30:FF:000007">
    <property type="entry name" value="4-coumarate--CoA ligase 2"/>
    <property type="match status" value="1"/>
</dbReference>
<dbReference type="CDD" id="cd05911">
    <property type="entry name" value="Firefly_Luc_like"/>
    <property type="match status" value="1"/>
</dbReference>
<dbReference type="Pfam" id="PF13193">
    <property type="entry name" value="AMP-binding_C"/>
    <property type="match status" value="1"/>
</dbReference>
<dbReference type="OrthoDB" id="10253115at2759"/>
<dbReference type="InterPro" id="IPR000873">
    <property type="entry name" value="AMP-dep_synth/lig_dom"/>
</dbReference>
<dbReference type="AlphaFoldDB" id="A0A4P9XGX3"/>
<dbReference type="SUPFAM" id="SSF56801">
    <property type="entry name" value="Acetyl-CoA synthetase-like"/>
    <property type="match status" value="1"/>
</dbReference>
<feature type="domain" description="AMP-binding enzyme C-terminal" evidence="6">
    <location>
        <begin position="453"/>
        <end position="531"/>
    </location>
</feature>
<comment type="similarity">
    <text evidence="1">Belongs to the ATP-dependent AMP-binding enzyme family.</text>
</comment>
<dbReference type="GO" id="GO:0005524">
    <property type="term" value="F:ATP binding"/>
    <property type="evidence" value="ECO:0007669"/>
    <property type="project" value="UniProtKB-KW"/>
</dbReference>
<accession>A0A4P9XGX3</accession>
<evidence type="ECO:0000256" key="2">
    <source>
        <dbReference type="ARBA" id="ARBA00022598"/>
    </source>
</evidence>
<evidence type="ECO:0000256" key="3">
    <source>
        <dbReference type="ARBA" id="ARBA00022741"/>
    </source>
</evidence>
<name>A0A4P9XGX3_9FUNG</name>
<dbReference type="PANTHER" id="PTHR24096">
    <property type="entry name" value="LONG-CHAIN-FATTY-ACID--COA LIGASE"/>
    <property type="match status" value="1"/>
</dbReference>
<dbReference type="FunFam" id="3.40.50.12780:FF:000003">
    <property type="entry name" value="Long-chain-fatty-acid--CoA ligase FadD"/>
    <property type="match status" value="1"/>
</dbReference>